<protein>
    <submittedName>
        <fullName evidence="2">Uncharacterized protein</fullName>
    </submittedName>
</protein>
<keyword evidence="1" id="KW-0175">Coiled coil</keyword>
<dbReference type="Proteomes" id="UP000828390">
    <property type="component" value="Unassembled WGS sequence"/>
</dbReference>
<reference evidence="2" key="1">
    <citation type="journal article" date="2019" name="bioRxiv">
        <title>The Genome of the Zebra Mussel, Dreissena polymorpha: A Resource for Invasive Species Research.</title>
        <authorList>
            <person name="McCartney M.A."/>
            <person name="Auch B."/>
            <person name="Kono T."/>
            <person name="Mallez S."/>
            <person name="Zhang Y."/>
            <person name="Obille A."/>
            <person name="Becker A."/>
            <person name="Abrahante J.E."/>
            <person name="Garbe J."/>
            <person name="Badalamenti J.P."/>
            <person name="Herman A."/>
            <person name="Mangelson H."/>
            <person name="Liachko I."/>
            <person name="Sullivan S."/>
            <person name="Sone E.D."/>
            <person name="Koren S."/>
            <person name="Silverstein K.A.T."/>
            <person name="Beckman K.B."/>
            <person name="Gohl D.M."/>
        </authorList>
    </citation>
    <scope>NUCLEOTIDE SEQUENCE</scope>
    <source>
        <strain evidence="2">Duluth1</strain>
        <tissue evidence="2">Whole animal</tissue>
    </source>
</reference>
<comment type="caution">
    <text evidence="2">The sequence shown here is derived from an EMBL/GenBank/DDBJ whole genome shotgun (WGS) entry which is preliminary data.</text>
</comment>
<evidence type="ECO:0000313" key="3">
    <source>
        <dbReference type="Proteomes" id="UP000828390"/>
    </source>
</evidence>
<proteinExistence type="predicted"/>
<evidence type="ECO:0000313" key="2">
    <source>
        <dbReference type="EMBL" id="KAH3888233.1"/>
    </source>
</evidence>
<name>A0A9D4N5H6_DREPO</name>
<keyword evidence="3" id="KW-1185">Reference proteome</keyword>
<sequence length="84" mass="9637">MTETGSRGIKSRTLRKTTESIDFALSQVNSKVSELEKQRNNLQDEIVYSQSQSMKNNLVFSCIPETRTGTFEDAEITLWTFLQE</sequence>
<dbReference type="EMBL" id="JAIWYP010000001">
    <property type="protein sequence ID" value="KAH3888233.1"/>
    <property type="molecule type" value="Genomic_DNA"/>
</dbReference>
<gene>
    <name evidence="2" type="ORF">DPMN_012264</name>
</gene>
<organism evidence="2 3">
    <name type="scientific">Dreissena polymorpha</name>
    <name type="common">Zebra mussel</name>
    <name type="synonym">Mytilus polymorpha</name>
    <dbReference type="NCBI Taxonomy" id="45954"/>
    <lineage>
        <taxon>Eukaryota</taxon>
        <taxon>Metazoa</taxon>
        <taxon>Spiralia</taxon>
        <taxon>Lophotrochozoa</taxon>
        <taxon>Mollusca</taxon>
        <taxon>Bivalvia</taxon>
        <taxon>Autobranchia</taxon>
        <taxon>Heteroconchia</taxon>
        <taxon>Euheterodonta</taxon>
        <taxon>Imparidentia</taxon>
        <taxon>Neoheterodontei</taxon>
        <taxon>Myida</taxon>
        <taxon>Dreissenoidea</taxon>
        <taxon>Dreissenidae</taxon>
        <taxon>Dreissena</taxon>
    </lineage>
</organism>
<reference evidence="2" key="2">
    <citation type="submission" date="2020-11" db="EMBL/GenBank/DDBJ databases">
        <authorList>
            <person name="McCartney M.A."/>
            <person name="Auch B."/>
            <person name="Kono T."/>
            <person name="Mallez S."/>
            <person name="Becker A."/>
            <person name="Gohl D.M."/>
            <person name="Silverstein K.A.T."/>
            <person name="Koren S."/>
            <person name="Bechman K.B."/>
            <person name="Herman A."/>
            <person name="Abrahante J.E."/>
            <person name="Garbe J."/>
        </authorList>
    </citation>
    <scope>NUCLEOTIDE SEQUENCE</scope>
    <source>
        <strain evidence="2">Duluth1</strain>
        <tissue evidence="2">Whole animal</tissue>
    </source>
</reference>
<feature type="coiled-coil region" evidence="1">
    <location>
        <begin position="25"/>
        <end position="52"/>
    </location>
</feature>
<evidence type="ECO:0000256" key="1">
    <source>
        <dbReference type="SAM" id="Coils"/>
    </source>
</evidence>
<dbReference type="AlphaFoldDB" id="A0A9D4N5H6"/>
<accession>A0A9D4N5H6</accession>